<gene>
    <name evidence="1" type="ORF">F963_03628</name>
</gene>
<comment type="caution">
    <text evidence="1">The sequence shown here is derived from an EMBL/GenBank/DDBJ whole genome shotgun (WGS) entry which is preliminary data.</text>
</comment>
<accession>N8YGE8</accession>
<evidence type="ECO:0000313" key="2">
    <source>
        <dbReference type="Proteomes" id="UP000013270"/>
    </source>
</evidence>
<name>N8YGE8_ACIBZ</name>
<dbReference type="HOGENOM" id="CLU_975300_0_0_6"/>
<dbReference type="RefSeq" id="WP_004824634.1">
    <property type="nucleotide sequence ID" value="NZ_KB849459.1"/>
</dbReference>
<evidence type="ECO:0000313" key="1">
    <source>
        <dbReference type="EMBL" id="ENV20344.1"/>
    </source>
</evidence>
<reference evidence="1 2" key="1">
    <citation type="submission" date="2013-02" db="EMBL/GenBank/DDBJ databases">
        <title>The Genome Sequence of Acinetobacter bereziniae NIPH 3.</title>
        <authorList>
            <consortium name="The Broad Institute Genome Sequencing Platform"/>
            <consortium name="The Broad Institute Genome Sequencing Center for Infectious Disease"/>
            <person name="Cerqueira G."/>
            <person name="Feldgarden M."/>
            <person name="Courvalin P."/>
            <person name="Perichon B."/>
            <person name="Grillot-Courvalin C."/>
            <person name="Clermont D."/>
            <person name="Rocha E."/>
            <person name="Yoon E.-J."/>
            <person name="Nemec A."/>
            <person name="Walker B."/>
            <person name="Young S.K."/>
            <person name="Zeng Q."/>
            <person name="Gargeya S."/>
            <person name="Fitzgerald M."/>
            <person name="Haas B."/>
            <person name="Abouelleil A."/>
            <person name="Alvarado L."/>
            <person name="Arachchi H.M."/>
            <person name="Berlin A.M."/>
            <person name="Chapman S.B."/>
            <person name="Dewar J."/>
            <person name="Goldberg J."/>
            <person name="Griggs A."/>
            <person name="Gujja S."/>
            <person name="Hansen M."/>
            <person name="Howarth C."/>
            <person name="Imamovic A."/>
            <person name="Larimer J."/>
            <person name="McCowan C."/>
            <person name="Murphy C."/>
            <person name="Neiman D."/>
            <person name="Pearson M."/>
            <person name="Priest M."/>
            <person name="Roberts A."/>
            <person name="Saif S."/>
            <person name="Shea T."/>
            <person name="Sisk P."/>
            <person name="Sykes S."/>
            <person name="Wortman J."/>
            <person name="Nusbaum C."/>
            <person name="Birren B."/>
        </authorList>
    </citation>
    <scope>NUCLEOTIDE SEQUENCE [LARGE SCALE GENOMIC DNA]</scope>
    <source>
        <strain evidence="1 2">NIPH 3</strain>
    </source>
</reference>
<dbReference type="EMBL" id="APPK01000049">
    <property type="protein sequence ID" value="ENV20344.1"/>
    <property type="molecule type" value="Genomic_DNA"/>
</dbReference>
<sequence>MLNVETKSELRVTGRYYWELLFNLDNSKNKASITLKESYEYIKKINYKNFLKNTNNIKAEYTYENKIAASLEFLRAKASSEISHSFHIEMSNELIVGFEKCEEITETKKVDKEFIIGPRSTLKVYRLVYEAAGQIFKSDIISSEPEPEVIIDLDFLYKTYLPGFDKLVNVLVNTHPGKDNIKEWEKIRDNIIEYSDVKSNNIRFHELLKVLSITTPSRDNRLEWSSIRETCNQILSSWDTSDDKIPFLKKLTARLATITPGSSNKIEWAKIREVSNIINSNIKHL</sequence>
<dbReference type="AlphaFoldDB" id="N8YGE8"/>
<protein>
    <submittedName>
        <fullName evidence="1">Uncharacterized protein</fullName>
    </submittedName>
</protein>
<organism evidence="1 2">
    <name type="scientific">Acinetobacter bereziniae NIPH 3</name>
    <dbReference type="NCBI Taxonomy" id="1217651"/>
    <lineage>
        <taxon>Bacteria</taxon>
        <taxon>Pseudomonadati</taxon>
        <taxon>Pseudomonadota</taxon>
        <taxon>Gammaproteobacteria</taxon>
        <taxon>Moraxellales</taxon>
        <taxon>Moraxellaceae</taxon>
        <taxon>Acinetobacter</taxon>
    </lineage>
</organism>
<proteinExistence type="predicted"/>
<dbReference type="PATRIC" id="fig|1217651.3.peg.3575"/>
<dbReference type="Proteomes" id="UP000013270">
    <property type="component" value="Unassembled WGS sequence"/>
</dbReference>